<accession>A0A6I6E3B1</accession>
<evidence type="ECO:0000256" key="7">
    <source>
        <dbReference type="ARBA" id="ARBA00031268"/>
    </source>
</evidence>
<organism evidence="11 12">
    <name type="scientific">Thermochromatium tepidum ATCC 43061</name>
    <dbReference type="NCBI Taxonomy" id="316276"/>
    <lineage>
        <taxon>Bacteria</taxon>
        <taxon>Pseudomonadati</taxon>
        <taxon>Pseudomonadota</taxon>
        <taxon>Gammaproteobacteria</taxon>
        <taxon>Chromatiales</taxon>
        <taxon>Chromatiaceae</taxon>
        <taxon>Thermochromatium</taxon>
    </lineage>
</organism>
<dbReference type="GO" id="GO:0003676">
    <property type="term" value="F:nucleic acid binding"/>
    <property type="evidence" value="ECO:0007669"/>
    <property type="project" value="InterPro"/>
</dbReference>
<evidence type="ECO:0000256" key="10">
    <source>
        <dbReference type="SAM" id="MobiDB-lite"/>
    </source>
</evidence>
<evidence type="ECO:0000313" key="11">
    <source>
        <dbReference type="EMBL" id="QGU33435.1"/>
    </source>
</evidence>
<evidence type="ECO:0000256" key="1">
    <source>
        <dbReference type="ARBA" id="ARBA00002649"/>
    </source>
</evidence>
<dbReference type="Gene3D" id="3.40.50.150">
    <property type="entry name" value="Vaccinia Virus protein VP39"/>
    <property type="match status" value="1"/>
</dbReference>
<keyword evidence="5 11" id="KW-0489">Methyltransferase</keyword>
<comment type="similarity">
    <text evidence="2">Belongs to the methyltransferase superfamily. RsmD family.</text>
</comment>
<dbReference type="GO" id="GO:0052913">
    <property type="term" value="F:16S rRNA (guanine(966)-N(2))-methyltransferase activity"/>
    <property type="evidence" value="ECO:0007669"/>
    <property type="project" value="UniProtKB-EC"/>
</dbReference>
<dbReference type="OrthoDB" id="9803017at2"/>
<dbReference type="AlphaFoldDB" id="A0A6I6E3B1"/>
<evidence type="ECO:0000256" key="9">
    <source>
        <dbReference type="ARBA" id="ARBA00048326"/>
    </source>
</evidence>
<keyword evidence="12" id="KW-1185">Reference proteome</keyword>
<dbReference type="InterPro" id="IPR002052">
    <property type="entry name" value="DNA_methylase_N6_adenine_CS"/>
</dbReference>
<dbReference type="KEGG" id="ttp:E6P07_10875"/>
<name>A0A6I6E3B1_THETI</name>
<gene>
    <name evidence="11" type="primary">rsmD</name>
    <name evidence="11" type="ORF">E6P07_10875</name>
</gene>
<dbReference type="SUPFAM" id="SSF53335">
    <property type="entry name" value="S-adenosyl-L-methionine-dependent methyltransferases"/>
    <property type="match status" value="1"/>
</dbReference>
<reference evidence="11 12" key="1">
    <citation type="submission" date="2019-12" db="EMBL/GenBank/DDBJ databases">
        <title>The complete genome of the thermophilic, anoxygenic phototrophic gammaproteobacterium Thermochromatium tepidum.</title>
        <authorList>
            <person name="Sattley W.M."/>
            <person name="Swingley W.D."/>
            <person name="Burchell B.M."/>
            <person name="Gurbani S.A."/>
            <person name="Kujawa C.M."/>
            <person name="Nuccio D.A."/>
            <person name="Schladweiler J."/>
            <person name="Shaffer K.N."/>
            <person name="Stokes L.M."/>
            <person name="Touchman J.W."/>
            <person name="Blankenship R.E."/>
            <person name="Madigan M.T."/>
        </authorList>
    </citation>
    <scope>NUCLEOTIDE SEQUENCE [LARGE SCALE GENOMIC DNA]</scope>
    <source>
        <strain evidence="11 12">ATCC 43061</strain>
    </source>
</reference>
<dbReference type="InterPro" id="IPR029063">
    <property type="entry name" value="SAM-dependent_MTases_sf"/>
</dbReference>
<dbReference type="EMBL" id="CP039268">
    <property type="protein sequence ID" value="QGU33435.1"/>
    <property type="molecule type" value="Genomic_DNA"/>
</dbReference>
<evidence type="ECO:0000256" key="6">
    <source>
        <dbReference type="ARBA" id="ARBA00022679"/>
    </source>
</evidence>
<comment type="function">
    <text evidence="1">Specifically methylates the guanine in position 966 of 16S rRNA in the assembled 30S particle.</text>
</comment>
<dbReference type="CDD" id="cd02440">
    <property type="entry name" value="AdoMet_MTases"/>
    <property type="match status" value="1"/>
</dbReference>
<dbReference type="PROSITE" id="PS00092">
    <property type="entry name" value="N6_MTASE"/>
    <property type="match status" value="1"/>
</dbReference>
<proteinExistence type="inferred from homology"/>
<evidence type="ECO:0000256" key="5">
    <source>
        <dbReference type="ARBA" id="ARBA00022603"/>
    </source>
</evidence>
<feature type="compositionally biased region" description="Low complexity" evidence="10">
    <location>
        <begin position="7"/>
        <end position="20"/>
    </location>
</feature>
<dbReference type="InterPro" id="IPR004398">
    <property type="entry name" value="RNA_MeTrfase_RsmD"/>
</dbReference>
<evidence type="ECO:0000256" key="2">
    <source>
        <dbReference type="ARBA" id="ARBA00005269"/>
    </source>
</evidence>
<dbReference type="Pfam" id="PF03602">
    <property type="entry name" value="Cons_hypoth95"/>
    <property type="match status" value="1"/>
</dbReference>
<evidence type="ECO:0000313" key="12">
    <source>
        <dbReference type="Proteomes" id="UP000426424"/>
    </source>
</evidence>
<evidence type="ECO:0000256" key="4">
    <source>
        <dbReference type="ARBA" id="ARBA00013682"/>
    </source>
</evidence>
<dbReference type="PANTHER" id="PTHR43542">
    <property type="entry name" value="METHYLTRANSFERASE"/>
    <property type="match status" value="1"/>
</dbReference>
<keyword evidence="6 11" id="KW-0808">Transferase</keyword>
<protein>
    <recommendedName>
        <fullName evidence="4">Ribosomal RNA small subunit methyltransferase D</fullName>
        <ecNumber evidence="3">2.1.1.171</ecNumber>
    </recommendedName>
    <alternativeName>
        <fullName evidence="7">16S rRNA m2G966 methyltransferase</fullName>
    </alternativeName>
    <alternativeName>
        <fullName evidence="8">rRNA (guanine-N(2)-)-methyltransferase</fullName>
    </alternativeName>
</protein>
<dbReference type="Proteomes" id="UP000426424">
    <property type="component" value="Chromosome"/>
</dbReference>
<evidence type="ECO:0000256" key="3">
    <source>
        <dbReference type="ARBA" id="ARBA00012141"/>
    </source>
</evidence>
<dbReference type="NCBIfam" id="TIGR00095">
    <property type="entry name" value="16S rRNA (guanine(966)-N(2))-methyltransferase RsmD"/>
    <property type="match status" value="1"/>
</dbReference>
<comment type="catalytic activity">
    <reaction evidence="9">
        <text>guanosine(966) in 16S rRNA + S-adenosyl-L-methionine = N(2)-methylguanosine(966) in 16S rRNA + S-adenosyl-L-homocysteine + H(+)</text>
        <dbReference type="Rhea" id="RHEA:23548"/>
        <dbReference type="Rhea" id="RHEA-COMP:10211"/>
        <dbReference type="Rhea" id="RHEA-COMP:10212"/>
        <dbReference type="ChEBI" id="CHEBI:15378"/>
        <dbReference type="ChEBI" id="CHEBI:57856"/>
        <dbReference type="ChEBI" id="CHEBI:59789"/>
        <dbReference type="ChEBI" id="CHEBI:74269"/>
        <dbReference type="ChEBI" id="CHEBI:74481"/>
        <dbReference type="EC" id="2.1.1.171"/>
    </reaction>
</comment>
<sequence length="229" mass="25131">MPSRGASIPSGWPSSWSGHPPRGPWATPGPRRSHWPVARPRARLANRLRIIGGRHRGRRLSFPDQPGLRPTPDRVRETLFNWVAPLIEGARCLDLFAGSGALGFEALSRGAGEVVMVERAAAVARQLRANAKRLGAANLQVHEADALVWLEQGSEQLFDLVFLDPPFAEGLLAPAITGLDRHGWLAPEARVYLEAQVQSGFPPLPLSWELIRDKTAGQVRYGLIRVSPF</sequence>
<dbReference type="EC" id="2.1.1.171" evidence="3"/>
<evidence type="ECO:0000256" key="8">
    <source>
        <dbReference type="ARBA" id="ARBA00033371"/>
    </source>
</evidence>
<feature type="region of interest" description="Disordered" evidence="10">
    <location>
        <begin position="1"/>
        <end position="37"/>
    </location>
</feature>
<dbReference type="PANTHER" id="PTHR43542:SF1">
    <property type="entry name" value="METHYLTRANSFERASE"/>
    <property type="match status" value="1"/>
</dbReference>